<dbReference type="CDD" id="cd00067">
    <property type="entry name" value="GAL4"/>
    <property type="match status" value="1"/>
</dbReference>
<feature type="domain" description="Zn(2)-C6 fungal-type" evidence="4">
    <location>
        <begin position="37"/>
        <end position="69"/>
    </location>
</feature>
<gene>
    <name evidence="5" type="ORF">L207DRAFT_639919</name>
</gene>
<evidence type="ECO:0000256" key="1">
    <source>
        <dbReference type="ARBA" id="ARBA00022723"/>
    </source>
</evidence>
<reference evidence="5 6" key="1">
    <citation type="submission" date="2016-04" db="EMBL/GenBank/DDBJ databases">
        <title>A degradative enzymes factory behind the ericoid mycorrhizal symbiosis.</title>
        <authorList>
            <consortium name="DOE Joint Genome Institute"/>
            <person name="Martino E."/>
            <person name="Morin E."/>
            <person name="Grelet G."/>
            <person name="Kuo A."/>
            <person name="Kohler A."/>
            <person name="Daghino S."/>
            <person name="Barry K."/>
            <person name="Choi C."/>
            <person name="Cichocki N."/>
            <person name="Clum A."/>
            <person name="Copeland A."/>
            <person name="Hainaut M."/>
            <person name="Haridas S."/>
            <person name="Labutti K."/>
            <person name="Lindquist E."/>
            <person name="Lipzen A."/>
            <person name="Khouja H.-R."/>
            <person name="Murat C."/>
            <person name="Ohm R."/>
            <person name="Olson A."/>
            <person name="Spatafora J."/>
            <person name="Veneault-Fourrey C."/>
            <person name="Henrissat B."/>
            <person name="Grigoriev I."/>
            <person name="Martin F."/>
            <person name="Perotto S."/>
        </authorList>
    </citation>
    <scope>NUCLEOTIDE SEQUENCE [LARGE SCALE GENOMIC DNA]</scope>
    <source>
        <strain evidence="5 6">F</strain>
    </source>
</reference>
<evidence type="ECO:0000256" key="3">
    <source>
        <dbReference type="SAM" id="MobiDB-lite"/>
    </source>
</evidence>
<dbReference type="Pfam" id="PF00172">
    <property type="entry name" value="Zn_clus"/>
    <property type="match status" value="1"/>
</dbReference>
<dbReference type="InterPro" id="IPR052761">
    <property type="entry name" value="Fungal_Detox/Toxin_TFs"/>
</dbReference>
<dbReference type="Gene3D" id="4.10.240.10">
    <property type="entry name" value="Zn(2)-C6 fungal-type DNA-binding domain"/>
    <property type="match status" value="1"/>
</dbReference>
<dbReference type="InterPro" id="IPR036864">
    <property type="entry name" value="Zn2-C6_fun-type_DNA-bd_sf"/>
</dbReference>
<dbReference type="Proteomes" id="UP000235786">
    <property type="component" value="Unassembled WGS sequence"/>
</dbReference>
<dbReference type="GO" id="GO:0006351">
    <property type="term" value="P:DNA-templated transcription"/>
    <property type="evidence" value="ECO:0007669"/>
    <property type="project" value="InterPro"/>
</dbReference>
<dbReference type="GO" id="GO:0003677">
    <property type="term" value="F:DNA binding"/>
    <property type="evidence" value="ECO:0007669"/>
    <property type="project" value="InterPro"/>
</dbReference>
<feature type="region of interest" description="Disordered" evidence="3">
    <location>
        <begin position="1"/>
        <end position="31"/>
    </location>
</feature>
<dbReference type="SMART" id="SM00066">
    <property type="entry name" value="GAL4"/>
    <property type="match status" value="1"/>
</dbReference>
<accession>A0A2J6R292</accession>
<dbReference type="STRING" id="1149755.A0A2J6R292"/>
<dbReference type="InterPro" id="IPR007219">
    <property type="entry name" value="XnlR_reg_dom"/>
</dbReference>
<proteinExistence type="predicted"/>
<keyword evidence="1" id="KW-0479">Metal-binding</keyword>
<keyword evidence="2" id="KW-0539">Nucleus</keyword>
<dbReference type="PROSITE" id="PS00463">
    <property type="entry name" value="ZN2_CY6_FUNGAL_1"/>
    <property type="match status" value="1"/>
</dbReference>
<dbReference type="InterPro" id="IPR001138">
    <property type="entry name" value="Zn2Cys6_DnaBD"/>
</dbReference>
<keyword evidence="6" id="KW-1185">Reference proteome</keyword>
<dbReference type="CDD" id="cd12148">
    <property type="entry name" value="fungal_TF_MHR"/>
    <property type="match status" value="1"/>
</dbReference>
<dbReference type="PANTHER" id="PTHR47425:SF2">
    <property type="entry name" value="FARB-RELATED"/>
    <property type="match status" value="1"/>
</dbReference>
<evidence type="ECO:0000256" key="2">
    <source>
        <dbReference type="ARBA" id="ARBA00023242"/>
    </source>
</evidence>
<dbReference type="PANTHER" id="PTHR47425">
    <property type="entry name" value="FARB-RELATED"/>
    <property type="match status" value="1"/>
</dbReference>
<dbReference type="Pfam" id="PF04082">
    <property type="entry name" value="Fungal_trans"/>
    <property type="match status" value="1"/>
</dbReference>
<name>A0A2J6R292_HYAVF</name>
<dbReference type="GO" id="GO:0008270">
    <property type="term" value="F:zinc ion binding"/>
    <property type="evidence" value="ECO:0007669"/>
    <property type="project" value="InterPro"/>
</dbReference>
<dbReference type="AlphaFoldDB" id="A0A2J6R292"/>
<protein>
    <recommendedName>
        <fullName evidence="4">Zn(2)-C6 fungal-type domain-containing protein</fullName>
    </recommendedName>
</protein>
<dbReference type="OrthoDB" id="4161332at2759"/>
<dbReference type="EMBL" id="KZ613958">
    <property type="protein sequence ID" value="PMD32634.1"/>
    <property type="molecule type" value="Genomic_DNA"/>
</dbReference>
<organism evidence="5 6">
    <name type="scientific">Hyaloscypha variabilis (strain UAMH 11265 / GT02V1 / F)</name>
    <name type="common">Meliniomyces variabilis</name>
    <dbReference type="NCBI Taxonomy" id="1149755"/>
    <lineage>
        <taxon>Eukaryota</taxon>
        <taxon>Fungi</taxon>
        <taxon>Dikarya</taxon>
        <taxon>Ascomycota</taxon>
        <taxon>Pezizomycotina</taxon>
        <taxon>Leotiomycetes</taxon>
        <taxon>Helotiales</taxon>
        <taxon>Hyaloscyphaceae</taxon>
        <taxon>Hyaloscypha</taxon>
        <taxon>Hyaloscypha variabilis</taxon>
    </lineage>
</organism>
<sequence>MMDTDTGPYESHVSMLLGNGPGREPARRATQKRASKACLSCRARKVRCDVTSTGVPCMNCRLDHGECVVGGRPRKYRKLNHDAQFSGVQAGLCPSSPPLSSQSLTISLGHDFQQDTRNTALEDGNGQAQATTQVAPPASGITHNETMQVEHALQDASTGDRERRERENMNEIHSKNNSEANGFMGTRPAFRHRSPWINDQSQTHRVFNQDETSKENFGSTLHNDSLPQRTPNVYEPARATQNGCVPYSQYQFIKPDNFSHVSTADVEFIKSQSAFQIPAMPALDEFVHEYFRHVHPHLPLIDEAAFWDIFYANEHSQHQTYQISVFTFQAMLFACCNYVSGPTLLRVGFTSVRHARATLYRRAKLLFDMDGKRDHISTAQGALLLSYSPDNHNRKNNTFWLGTGIRFAKDANAHRYDFYPEVTRKLKNTKKRLWWCCILRDRILPLGVRRPLFITTEHFDFVSHSPLTVEDLEDEIDRSKVYDSATKRSLAEVLAVLCQLAVVLTHIIMVVYPVSEAPLTTMNELALLRMRPRIEQCKSDLAEWLDGASVRFPMPAGIGDTTKVVVLFTNLMYIYYHTARVALYHHEVLISEMGSKFDSGHPLQLQKCEREVQESVAGMTDIMKELIQLKLARYMPLSMVAYIALPLILHILDVKLSATRSQCAIRQRRLQIFMEALQVLQSQYDGTDRVSDYIEKSIKYLAVESPSNDATYTGNPERYGVGIDNSGLASPFSAANEKPGQPINDWGDLFVRRTSCYLRTVVTADLAFSKGQFPEEYDFPLSLRSDKLSAVLPLYRMERNAIPEVPVREVGDPRASSNDPFRHGRYLAARDGAAMLDSTLDYFQDVATPVLGATVDSGYQIDSVSSSAGDQVLAASRELSGGSFGEGMFDIESWIYDLLPNLV</sequence>
<evidence type="ECO:0000313" key="6">
    <source>
        <dbReference type="Proteomes" id="UP000235786"/>
    </source>
</evidence>
<dbReference type="SUPFAM" id="SSF57701">
    <property type="entry name" value="Zn2/Cys6 DNA-binding domain"/>
    <property type="match status" value="1"/>
</dbReference>
<evidence type="ECO:0000259" key="4">
    <source>
        <dbReference type="PROSITE" id="PS50048"/>
    </source>
</evidence>
<dbReference type="PROSITE" id="PS50048">
    <property type="entry name" value="ZN2_CY6_FUNGAL_2"/>
    <property type="match status" value="1"/>
</dbReference>
<evidence type="ECO:0000313" key="5">
    <source>
        <dbReference type="EMBL" id="PMD32634.1"/>
    </source>
</evidence>
<dbReference type="GO" id="GO:0000981">
    <property type="term" value="F:DNA-binding transcription factor activity, RNA polymerase II-specific"/>
    <property type="evidence" value="ECO:0007669"/>
    <property type="project" value="InterPro"/>
</dbReference>